<feature type="transmembrane region" description="Helical" evidence="5">
    <location>
        <begin position="128"/>
        <end position="148"/>
    </location>
</feature>
<feature type="transmembrane region" description="Helical" evidence="5">
    <location>
        <begin position="192"/>
        <end position="215"/>
    </location>
</feature>
<evidence type="ECO:0000256" key="3">
    <source>
        <dbReference type="ARBA" id="ARBA00022989"/>
    </source>
</evidence>
<feature type="transmembrane region" description="Helical" evidence="5">
    <location>
        <begin position="12"/>
        <end position="31"/>
    </location>
</feature>
<evidence type="ECO:0000256" key="5">
    <source>
        <dbReference type="SAM" id="Phobius"/>
    </source>
</evidence>
<keyword evidence="3 5" id="KW-1133">Transmembrane helix</keyword>
<feature type="transmembrane region" description="Helical" evidence="5">
    <location>
        <begin position="282"/>
        <end position="300"/>
    </location>
</feature>
<evidence type="ECO:0000313" key="8">
    <source>
        <dbReference type="Proteomes" id="UP001479436"/>
    </source>
</evidence>
<feature type="transmembrane region" description="Helical" evidence="5">
    <location>
        <begin position="37"/>
        <end position="54"/>
    </location>
</feature>
<dbReference type="EMBL" id="JASJQH010008007">
    <property type="protein sequence ID" value="KAK9696069.1"/>
    <property type="molecule type" value="Genomic_DNA"/>
</dbReference>
<dbReference type="PANTHER" id="PTHR11132">
    <property type="entry name" value="SOLUTE CARRIER FAMILY 35"/>
    <property type="match status" value="1"/>
</dbReference>
<comment type="caution">
    <text evidence="7">The sequence shown here is derived from an EMBL/GenBank/DDBJ whole genome shotgun (WGS) entry which is preliminary data.</text>
</comment>
<evidence type="ECO:0000256" key="1">
    <source>
        <dbReference type="ARBA" id="ARBA00004141"/>
    </source>
</evidence>
<organism evidence="7 8">
    <name type="scientific">Basidiobolus ranarum</name>
    <dbReference type="NCBI Taxonomy" id="34480"/>
    <lineage>
        <taxon>Eukaryota</taxon>
        <taxon>Fungi</taxon>
        <taxon>Fungi incertae sedis</taxon>
        <taxon>Zoopagomycota</taxon>
        <taxon>Entomophthoromycotina</taxon>
        <taxon>Basidiobolomycetes</taxon>
        <taxon>Basidiobolales</taxon>
        <taxon>Basidiobolaceae</taxon>
        <taxon>Basidiobolus</taxon>
    </lineage>
</organism>
<feature type="transmembrane region" description="Helical" evidence="5">
    <location>
        <begin position="227"/>
        <end position="249"/>
    </location>
</feature>
<dbReference type="InterPro" id="IPR050186">
    <property type="entry name" value="TPT_transporter"/>
</dbReference>
<evidence type="ECO:0000256" key="2">
    <source>
        <dbReference type="ARBA" id="ARBA00022692"/>
    </source>
</evidence>
<dbReference type="InterPro" id="IPR037185">
    <property type="entry name" value="EmrE-like"/>
</dbReference>
<evidence type="ECO:0000313" key="7">
    <source>
        <dbReference type="EMBL" id="KAK9696069.1"/>
    </source>
</evidence>
<protein>
    <submittedName>
        <fullName evidence="7">GDP-mannose transporter into the lumen of the Golgi</fullName>
    </submittedName>
</protein>
<dbReference type="NCBIfam" id="TIGR00803">
    <property type="entry name" value="nst"/>
    <property type="match status" value="1"/>
</dbReference>
<name>A0ABR2VRY4_9FUNG</name>
<dbReference type="Proteomes" id="UP001479436">
    <property type="component" value="Unassembled WGS sequence"/>
</dbReference>
<keyword evidence="4 5" id="KW-0472">Membrane</keyword>
<feature type="transmembrane region" description="Helical" evidence="5">
    <location>
        <begin position="97"/>
        <end position="116"/>
    </location>
</feature>
<feature type="domain" description="Sugar phosphate transporter" evidence="6">
    <location>
        <begin position="16"/>
        <end position="298"/>
    </location>
</feature>
<comment type="subcellular location">
    <subcellularLocation>
        <location evidence="1">Membrane</location>
        <topology evidence="1">Multi-pass membrane protein</topology>
    </subcellularLocation>
</comment>
<keyword evidence="8" id="KW-1185">Reference proteome</keyword>
<reference evidence="7 8" key="1">
    <citation type="submission" date="2023-04" db="EMBL/GenBank/DDBJ databases">
        <title>Genome of Basidiobolus ranarum AG-B5.</title>
        <authorList>
            <person name="Stajich J.E."/>
            <person name="Carter-House D."/>
            <person name="Gryganskyi A."/>
        </authorList>
    </citation>
    <scope>NUCLEOTIDE SEQUENCE [LARGE SCALE GENOMIC DNA]</scope>
    <source>
        <strain evidence="7 8">AG-B5</strain>
    </source>
</reference>
<dbReference type="InterPro" id="IPR004853">
    <property type="entry name" value="Sugar_P_trans_dom"/>
</dbReference>
<dbReference type="Pfam" id="PF03151">
    <property type="entry name" value="TPT"/>
    <property type="match status" value="1"/>
</dbReference>
<feature type="transmembrane region" description="Helical" evidence="5">
    <location>
        <begin position="154"/>
        <end position="171"/>
    </location>
</feature>
<evidence type="ECO:0000259" key="6">
    <source>
        <dbReference type="Pfam" id="PF03151"/>
    </source>
</evidence>
<accession>A0ABR2VRY4</accession>
<sequence length="331" mass="37857">MIQLPSLRSLGPIFAYCFASVFMTLVNKLVLSEFSQHPVFLILAIQSMCCITLVKSFAKFGMIEHRKLNSEDMRTWLPVSILMSIMLYTGGKSLQFLRVPLFTIFKNLTIILVAYGEKIMFRIPVTNWMLMSFILMILSSLVGGWNDIEFNLEGYFWMFVNCLSSALYVLYLRKIIKLVNFKDFDTVYYNNLMIVPIFVFMSLISENWGGLVTYYRDDEHSKELKSFVFAILISGCSSFMISYCSAWCIRMSNSTTYSMVGALNKLPMAIVAMAYFKDPVTKGGIIAILLGFFSGLVYTYSKIKQPKLESTLPTSIPIQRRVFINEKEGSL</sequence>
<evidence type="ECO:0000256" key="4">
    <source>
        <dbReference type="ARBA" id="ARBA00023136"/>
    </source>
</evidence>
<dbReference type="SUPFAM" id="SSF103481">
    <property type="entry name" value="Multidrug resistance efflux transporter EmrE"/>
    <property type="match status" value="1"/>
</dbReference>
<gene>
    <name evidence="7" type="primary">VRG4_2</name>
    <name evidence="7" type="ORF">K7432_012652</name>
</gene>
<proteinExistence type="predicted"/>
<keyword evidence="2 5" id="KW-0812">Transmembrane</keyword>